<dbReference type="Gene3D" id="3.40.50.300">
    <property type="entry name" value="P-loop containing nucleotide triphosphate hydrolases"/>
    <property type="match status" value="1"/>
</dbReference>
<name>A0A9W6FFR8_9FIRM</name>
<evidence type="ECO:0000313" key="2">
    <source>
        <dbReference type="EMBL" id="GLG90140.1"/>
    </source>
</evidence>
<dbReference type="InterPro" id="IPR027417">
    <property type="entry name" value="P-loop_NTPase"/>
</dbReference>
<dbReference type="EMBL" id="BSBO01000003">
    <property type="protein sequence ID" value="GLG03305.1"/>
    <property type="molecule type" value="Genomic_DNA"/>
</dbReference>
<dbReference type="Proteomes" id="UP001145094">
    <property type="component" value="Unassembled WGS sequence"/>
</dbReference>
<evidence type="ECO:0000313" key="3">
    <source>
        <dbReference type="Proteomes" id="UP001145094"/>
    </source>
</evidence>
<gene>
    <name evidence="1" type="ORF">Selli1_04790</name>
    <name evidence="2" type="ORF">Selli2_15670</name>
</gene>
<keyword evidence="4" id="KW-1185">Reference proteome</keyword>
<reference evidence="1" key="1">
    <citation type="submission" date="2022-11" db="EMBL/GenBank/DDBJ databases">
        <title>Draft genome sequence of Sellimonas catena strain 12EGH17.</title>
        <authorList>
            <person name="Hisatomi A."/>
            <person name="Ohkuma M."/>
            <person name="Sakamoto M."/>
        </authorList>
    </citation>
    <scope>NUCLEOTIDE SEQUENCE</scope>
    <source>
        <strain evidence="1">12EGH17</strain>
    </source>
</reference>
<dbReference type="RefSeq" id="WP_087166992.1">
    <property type="nucleotide sequence ID" value="NZ_BSBO01000003.1"/>
</dbReference>
<reference evidence="2" key="4">
    <citation type="submission" date="2022-11" db="EMBL/GenBank/DDBJ databases">
        <title>Draft genome sequence of Sellimonas catena strain 18CBH55.</title>
        <authorList>
            <person name="Hisatomi A."/>
            <person name="Ohkuma M."/>
            <person name="Sakamoto M."/>
        </authorList>
    </citation>
    <scope>NUCLEOTIDE SEQUENCE</scope>
    <source>
        <strain evidence="2">18CBH55</strain>
    </source>
</reference>
<organism evidence="2 3">
    <name type="scientific">Sellimonas catena</name>
    <dbReference type="NCBI Taxonomy" id="2994035"/>
    <lineage>
        <taxon>Bacteria</taxon>
        <taxon>Bacillati</taxon>
        <taxon>Bacillota</taxon>
        <taxon>Clostridia</taxon>
        <taxon>Lachnospirales</taxon>
        <taxon>Lachnospiraceae</taxon>
        <taxon>Sellimonas</taxon>
    </lineage>
</organism>
<reference evidence="1" key="2">
    <citation type="submission" date="2022-11" db="EMBL/GenBank/DDBJ databases">
        <title>Draft genome sequence of Sellimonas catena strain 12EGH17.</title>
        <authorList>
            <person name="Atsushi H."/>
            <person name="Moriya O."/>
            <person name="Mitsuo S."/>
        </authorList>
    </citation>
    <scope>NUCLEOTIDE SEQUENCE</scope>
    <source>
        <strain evidence="1">12EGH17</strain>
    </source>
</reference>
<accession>A0A9W6FFR8</accession>
<dbReference type="AlphaFoldDB" id="A0A9W6FFR8"/>
<dbReference type="EMBL" id="BSCH01000009">
    <property type="protein sequence ID" value="GLG90140.1"/>
    <property type="molecule type" value="Genomic_DNA"/>
</dbReference>
<dbReference type="Proteomes" id="UP001145145">
    <property type="component" value="Unassembled WGS sequence"/>
</dbReference>
<proteinExistence type="predicted"/>
<dbReference type="Pfam" id="PF13189">
    <property type="entry name" value="Cytidylate_kin2"/>
    <property type="match status" value="1"/>
</dbReference>
<protein>
    <recommendedName>
        <fullName evidence="5">Cytidylate kinase</fullName>
    </recommendedName>
</protein>
<evidence type="ECO:0008006" key="5">
    <source>
        <dbReference type="Google" id="ProtNLM"/>
    </source>
</evidence>
<comment type="caution">
    <text evidence="2">The sequence shown here is derived from an EMBL/GenBank/DDBJ whole genome shotgun (WGS) entry which is preliminary data.</text>
</comment>
<reference evidence="2" key="3">
    <citation type="submission" date="2022-11" db="EMBL/GenBank/DDBJ databases">
        <title>Draft genome sequence of Sellimonas catena strain 18CBH55.</title>
        <authorList>
            <person name="Atsushi H."/>
            <person name="Moriya O."/>
            <person name="Mitsuo S."/>
        </authorList>
    </citation>
    <scope>NUCLEOTIDE SEQUENCE</scope>
    <source>
        <strain evidence="2">18CBH55</strain>
    </source>
</reference>
<dbReference type="SUPFAM" id="SSF52540">
    <property type="entry name" value="P-loop containing nucleoside triphosphate hydrolases"/>
    <property type="match status" value="1"/>
</dbReference>
<evidence type="ECO:0000313" key="1">
    <source>
        <dbReference type="EMBL" id="GLG03305.1"/>
    </source>
</evidence>
<sequence length="201" mass="23243">MKRIITIGREFGSGGRELGRRLSEEMGIAYYDQEIITEIANRTSLSEQYVQAVIEHRPSFSFPIHIGRSFYPAVSPVFEQSMAVFQEQFRIIKEMALKSDCVIVGRCADYILKEYRPMRIFVYADMESRMARCRAKAPEEEEMTDKELKQHILGIDKKRAKYYEFYTGHKCGDKLNFDLCVNTSGIVIKEIVPGMAAMLKR</sequence>
<evidence type="ECO:0000313" key="4">
    <source>
        <dbReference type="Proteomes" id="UP001145145"/>
    </source>
</evidence>
<reference evidence="2 4" key="5">
    <citation type="journal article" date="2023" name="Int. J. Syst. Evol. Microbiol.">
        <title>Sellimonas catena sp. nov., isolated from human faeces.</title>
        <authorList>
            <person name="Hisatomi A."/>
            <person name="Ohkuma M."/>
            <person name="Sakamoto M."/>
        </authorList>
    </citation>
    <scope>NUCLEOTIDE SEQUENCE</scope>
    <source>
        <strain evidence="1 4">12EGH17</strain>
        <strain evidence="2">18CBH55</strain>
    </source>
</reference>